<accession>A0A5N6LJY7</accession>
<comment type="caution">
    <text evidence="1">The sequence shown here is derived from an EMBL/GenBank/DDBJ whole genome shotgun (WGS) entry which is preliminary data.</text>
</comment>
<evidence type="ECO:0000313" key="2">
    <source>
        <dbReference type="Proteomes" id="UP000326396"/>
    </source>
</evidence>
<dbReference type="AlphaFoldDB" id="A0A5N6LJY7"/>
<proteinExistence type="predicted"/>
<reference evidence="1 2" key="1">
    <citation type="submission" date="2019-05" db="EMBL/GenBank/DDBJ databases">
        <title>Mikania micrantha, genome provides insights into the molecular mechanism of rapid growth.</title>
        <authorList>
            <person name="Liu B."/>
        </authorList>
    </citation>
    <scope>NUCLEOTIDE SEQUENCE [LARGE SCALE GENOMIC DNA]</scope>
    <source>
        <strain evidence="1">NLD-2019</strain>
        <tissue evidence="1">Leaf</tissue>
    </source>
</reference>
<sequence>MYISQDDGGTEEYLEVMFINWCKFAPFKFVFQWCFKICIQPFDEMLVKMQGEQSNNQVECFDVSKAATKYIDEEIQ</sequence>
<evidence type="ECO:0000313" key="1">
    <source>
        <dbReference type="EMBL" id="KAD2184616.1"/>
    </source>
</evidence>
<name>A0A5N6LJY7_9ASTR</name>
<organism evidence="1 2">
    <name type="scientific">Mikania micrantha</name>
    <name type="common">bitter vine</name>
    <dbReference type="NCBI Taxonomy" id="192012"/>
    <lineage>
        <taxon>Eukaryota</taxon>
        <taxon>Viridiplantae</taxon>
        <taxon>Streptophyta</taxon>
        <taxon>Embryophyta</taxon>
        <taxon>Tracheophyta</taxon>
        <taxon>Spermatophyta</taxon>
        <taxon>Magnoliopsida</taxon>
        <taxon>eudicotyledons</taxon>
        <taxon>Gunneridae</taxon>
        <taxon>Pentapetalae</taxon>
        <taxon>asterids</taxon>
        <taxon>campanulids</taxon>
        <taxon>Asterales</taxon>
        <taxon>Asteraceae</taxon>
        <taxon>Asteroideae</taxon>
        <taxon>Heliantheae alliance</taxon>
        <taxon>Eupatorieae</taxon>
        <taxon>Mikania</taxon>
    </lineage>
</organism>
<gene>
    <name evidence="1" type="ORF">E3N88_41676</name>
</gene>
<protein>
    <submittedName>
        <fullName evidence="1">Uncharacterized protein</fullName>
    </submittedName>
</protein>
<keyword evidence="2" id="KW-1185">Reference proteome</keyword>
<dbReference type="Proteomes" id="UP000326396">
    <property type="component" value="Unassembled WGS sequence"/>
</dbReference>
<dbReference type="EMBL" id="SZYD01000105">
    <property type="protein sequence ID" value="KAD2184616.1"/>
    <property type="molecule type" value="Genomic_DNA"/>
</dbReference>